<reference evidence="5" key="1">
    <citation type="journal article" date="2009" name="Appl. Environ. Microbiol.">
        <title>Complete genome sequence of the chemolithoautotrophic marine magnetotactic coccus strain MC-1.</title>
        <authorList>
            <person name="Schubbe S."/>
            <person name="Williams T.J."/>
            <person name="Xie G."/>
            <person name="Kiss H.E."/>
            <person name="Brettin T.S."/>
            <person name="Martinez D."/>
            <person name="Ross C.A."/>
            <person name="Schuler D."/>
            <person name="Cox B.L."/>
            <person name="Nealson K.H."/>
            <person name="Bazylinski D.A."/>
        </authorList>
    </citation>
    <scope>NUCLEOTIDE SEQUENCE [LARGE SCALE GENOMIC DNA]</scope>
    <source>
        <strain evidence="5">ATCC BAA-1437 / JCM 17883 / MC-1</strain>
    </source>
</reference>
<evidence type="ECO:0000259" key="3">
    <source>
        <dbReference type="Pfam" id="PF03781"/>
    </source>
</evidence>
<dbReference type="Proteomes" id="UP000002586">
    <property type="component" value="Chromosome"/>
</dbReference>
<keyword evidence="5" id="KW-1185">Reference proteome</keyword>
<dbReference type="KEGG" id="mgm:Mmc1_1133"/>
<dbReference type="InterPro" id="IPR005532">
    <property type="entry name" value="SUMF_dom"/>
</dbReference>
<evidence type="ECO:0000313" key="4">
    <source>
        <dbReference type="EMBL" id="ABK43647.1"/>
    </source>
</evidence>
<name>A0L6Q4_MAGMM</name>
<dbReference type="eggNOG" id="COG1262">
    <property type="taxonomic scope" value="Bacteria"/>
</dbReference>
<dbReference type="AlphaFoldDB" id="A0L6Q4"/>
<gene>
    <name evidence="4" type="ordered locus">Mmc1_1133</name>
</gene>
<proteinExistence type="predicted"/>
<feature type="transmembrane region" description="Helical" evidence="2">
    <location>
        <begin position="12"/>
        <end position="34"/>
    </location>
</feature>
<feature type="domain" description="Sulfatase-modifying factor enzyme-like" evidence="3">
    <location>
        <begin position="69"/>
        <end position="279"/>
    </location>
</feature>
<reference evidence="4 5" key="2">
    <citation type="journal article" date="2012" name="Int. J. Syst. Evol. Microbiol.">
        <title>Magnetococcus marinus gen. nov., sp. nov., a marine, magnetotactic bacterium that represents a novel lineage (Magnetococcaceae fam. nov.; Magnetococcales ord. nov.) at the base of the Alphaproteobacteria.</title>
        <authorList>
            <person name="Bazylinski D.A."/>
            <person name="Williams T.J."/>
            <person name="Lefevre C.T."/>
            <person name="Berg R.J."/>
            <person name="Zhang C.L."/>
            <person name="Bowser S.S."/>
            <person name="Dean A.J."/>
            <person name="Beveridge T.J."/>
        </authorList>
    </citation>
    <scope>NUCLEOTIDE SEQUENCE [LARGE SCALE GENOMIC DNA]</scope>
    <source>
        <strain evidence="5">ATCC BAA-1437 / JCM 17883 / MC-1</strain>
    </source>
</reference>
<dbReference type="PANTHER" id="PTHR23150:SF19">
    <property type="entry name" value="FORMYLGLYCINE-GENERATING ENZYME"/>
    <property type="match status" value="1"/>
</dbReference>
<dbReference type="GO" id="GO:0120147">
    <property type="term" value="F:formylglycine-generating oxidase activity"/>
    <property type="evidence" value="ECO:0007669"/>
    <property type="project" value="TreeGrafter"/>
</dbReference>
<dbReference type="PANTHER" id="PTHR23150">
    <property type="entry name" value="SULFATASE MODIFYING FACTOR 1, 2"/>
    <property type="match status" value="1"/>
</dbReference>
<accession>A0L6Q4</accession>
<sequence>MRWAMDQDEKRMEGSVVYGVKVMCMVVMGVAWAVSAQAAERDVKMPAPDCFKHPVEGAVCKEPAVGMAFVWVPGGRFQMGSDDGRSSEKPLHQVTLDGFWLGKYEVTHGQWRAVMGLNSTDSKKGDDYPVEEISWNDAQQFILKMNSKGQGGFRLPSEAEWEYACRSGGKKEKYSGSSSADSVAWYKSNSGAETHRVGSKAANGLGLHDMSGNVLELVQDVFGSYSSGLQHNPIYEGNGSYRVSRGGSWYYSAKNVRCASRDRDDPGDRSNNLGLRLARTAQ</sequence>
<dbReference type="InterPro" id="IPR016187">
    <property type="entry name" value="CTDL_fold"/>
</dbReference>
<keyword evidence="2" id="KW-0812">Transmembrane</keyword>
<feature type="region of interest" description="Disordered" evidence="1">
    <location>
        <begin position="260"/>
        <end position="282"/>
    </location>
</feature>
<dbReference type="SUPFAM" id="SSF56436">
    <property type="entry name" value="C-type lectin-like"/>
    <property type="match status" value="1"/>
</dbReference>
<keyword evidence="2" id="KW-1133">Transmembrane helix</keyword>
<organism evidence="4 5">
    <name type="scientific">Magnetococcus marinus (strain ATCC BAA-1437 / JCM 17883 / MC-1)</name>
    <dbReference type="NCBI Taxonomy" id="156889"/>
    <lineage>
        <taxon>Bacteria</taxon>
        <taxon>Pseudomonadati</taxon>
        <taxon>Pseudomonadota</taxon>
        <taxon>Magnetococcia</taxon>
        <taxon>Magnetococcales</taxon>
        <taxon>Magnetococcaceae</taxon>
        <taxon>Magnetococcus</taxon>
    </lineage>
</organism>
<dbReference type="HOGENOM" id="CLU_012431_2_1_5"/>
<protein>
    <recommendedName>
        <fullName evidence="3">Sulfatase-modifying factor enzyme-like domain-containing protein</fullName>
    </recommendedName>
</protein>
<evidence type="ECO:0000313" key="5">
    <source>
        <dbReference type="Proteomes" id="UP000002586"/>
    </source>
</evidence>
<dbReference type="InterPro" id="IPR051043">
    <property type="entry name" value="Sulfatase_Mod_Factor_Kinase"/>
</dbReference>
<dbReference type="InterPro" id="IPR042095">
    <property type="entry name" value="SUMF_sf"/>
</dbReference>
<keyword evidence="2" id="KW-0472">Membrane</keyword>
<evidence type="ECO:0000256" key="1">
    <source>
        <dbReference type="SAM" id="MobiDB-lite"/>
    </source>
</evidence>
<dbReference type="Gene3D" id="3.90.1580.10">
    <property type="entry name" value="paralog of FGE (formylglycine-generating enzyme)"/>
    <property type="match status" value="1"/>
</dbReference>
<evidence type="ECO:0000256" key="2">
    <source>
        <dbReference type="SAM" id="Phobius"/>
    </source>
</evidence>
<dbReference type="Pfam" id="PF03781">
    <property type="entry name" value="FGE-sulfatase"/>
    <property type="match status" value="1"/>
</dbReference>
<dbReference type="EMBL" id="CP000471">
    <property type="protein sequence ID" value="ABK43647.1"/>
    <property type="molecule type" value="Genomic_DNA"/>
</dbReference>